<dbReference type="STRING" id="254161.SAMN05216256_12186"/>
<evidence type="ECO:0000256" key="2">
    <source>
        <dbReference type="SAM" id="SignalP"/>
    </source>
</evidence>
<dbReference type="AlphaFoldDB" id="A0A1S8DG33"/>
<feature type="signal peptide" evidence="2">
    <location>
        <begin position="1"/>
        <end position="15"/>
    </location>
</feature>
<evidence type="ECO:0000313" key="3">
    <source>
        <dbReference type="EMBL" id="ONM44408.1"/>
    </source>
</evidence>
<dbReference type="Proteomes" id="UP000242847">
    <property type="component" value="Unassembled WGS sequence"/>
</dbReference>
<feature type="region of interest" description="Disordered" evidence="1">
    <location>
        <begin position="22"/>
        <end position="60"/>
    </location>
</feature>
<gene>
    <name evidence="3" type="ORF">BXT89_07400</name>
</gene>
<keyword evidence="2" id="KW-0732">Signal</keyword>
<accession>A0A1S8DG33</accession>
<comment type="caution">
    <text evidence="3">The sequence shown here is derived from an EMBL/GenBank/DDBJ whole genome shotgun (WGS) entry which is preliminary data.</text>
</comment>
<evidence type="ECO:0008006" key="5">
    <source>
        <dbReference type="Google" id="ProtNLM"/>
    </source>
</evidence>
<evidence type="ECO:0000256" key="1">
    <source>
        <dbReference type="SAM" id="MobiDB-lite"/>
    </source>
</evidence>
<proteinExistence type="predicted"/>
<dbReference type="EMBL" id="MUBC01000013">
    <property type="protein sequence ID" value="ONM44408.1"/>
    <property type="molecule type" value="Genomic_DNA"/>
</dbReference>
<evidence type="ECO:0000313" key="4">
    <source>
        <dbReference type="Proteomes" id="UP000242847"/>
    </source>
</evidence>
<organism evidence="3 4">
    <name type="scientific">Halopseudomonas pachastrellae</name>
    <dbReference type="NCBI Taxonomy" id="254161"/>
    <lineage>
        <taxon>Bacteria</taxon>
        <taxon>Pseudomonadati</taxon>
        <taxon>Pseudomonadota</taxon>
        <taxon>Gammaproteobacteria</taxon>
        <taxon>Pseudomonadales</taxon>
        <taxon>Pseudomonadaceae</taxon>
        <taxon>Halopseudomonas</taxon>
    </lineage>
</organism>
<keyword evidence="4" id="KW-1185">Reference proteome</keyword>
<reference evidence="3 4" key="1">
    <citation type="submission" date="2017-01" db="EMBL/GenBank/DDBJ databases">
        <title>Draft genome sequence of Pseudomonas pachastrellae type strain CCUG 46540T from a deep sea.</title>
        <authorList>
            <person name="Gomila M."/>
            <person name="Mulet M."/>
            <person name="Lalucat J."/>
            <person name="Garcia-Valdes E."/>
        </authorList>
    </citation>
    <scope>NUCLEOTIDE SEQUENCE [LARGE SCALE GENOMIC DNA]</scope>
    <source>
        <strain evidence="3 4">CCUG 46540</strain>
    </source>
</reference>
<feature type="chain" id="PRO_5012323033" description="YtxH domain-containing protein" evidence="2">
    <location>
        <begin position="16"/>
        <end position="60"/>
    </location>
</feature>
<protein>
    <recommendedName>
        <fullName evidence="5">YtxH domain-containing protein</fullName>
    </recommendedName>
</protein>
<sequence length="60" mass="6206">MTIAAALLLSTGLLAAAGCQQEPEDKLENAQESMSDAVDNVGDAVEETGEAIEQKAEEAQ</sequence>
<name>A0A1S8DG33_9GAMM</name>